<feature type="transmembrane region" description="Helical" evidence="16">
    <location>
        <begin position="314"/>
        <end position="331"/>
    </location>
</feature>
<evidence type="ECO:0000313" key="19">
    <source>
        <dbReference type="RefSeq" id="XP_031437056.1"/>
    </source>
</evidence>
<feature type="transmembrane region" description="Helical" evidence="16">
    <location>
        <begin position="404"/>
        <end position="422"/>
    </location>
</feature>
<sequence length="498" mass="54034">MTEGQKMTDNEAGANKDIVVDEAEGKTEIKPLNVPAEMKENGDSKQAVTEKVSETEKEFEPPEGGWGWIVMLAAMWCNGSVFGIQNAFGILFVYLLKEFGSEDDKDLQFKTSWVGSLSMGMIFFCSPIVSVVTDLLGCRITAIGGAAVALIGLLASSFVTSLGPMYFTYGIVFATGCSFAYQPSLVILGHYFKKRLGLVNGIVTAGSSVFTMTLPFLLKVLLVRVGLQNTLRLLSIFMFILMLAGFTYRPLLPPSSKSKSGGVSKIFNINIWKSLGYRIWAFGIPAALYGYFVPYVHLMKHVEERFGKDANKEILLLCIGITSAVGRLIFGRVADYVPGVNKVYLQVVSFLVIGLMSMMIPLCHVFGGLIAVCLLMGLFDGCFICIMAPIAFELVGAADVSQAIGFLLGMMSVPMTVGPPIAGYLRDRQQSYDMAFYLAGIPPLVGGAMLCLIPWVERRRKAREAAAAADGAQKMLEYKRDSSGGHGDGKSTEPESVI</sequence>
<evidence type="ECO:0000256" key="9">
    <source>
        <dbReference type="ARBA" id="ARBA00050518"/>
    </source>
</evidence>
<comment type="catalytic activity">
    <reaction evidence="9">
        <text>L-tyrosine(in) = L-tyrosine(out)</text>
        <dbReference type="Rhea" id="RHEA:68572"/>
        <dbReference type="ChEBI" id="CHEBI:58315"/>
    </reaction>
    <physiologicalReaction direction="left-to-right" evidence="9">
        <dbReference type="Rhea" id="RHEA:68573"/>
    </physiologicalReaction>
    <physiologicalReaction direction="right-to-left" evidence="9">
        <dbReference type="Rhea" id="RHEA:68574"/>
    </physiologicalReaction>
</comment>
<evidence type="ECO:0000256" key="14">
    <source>
        <dbReference type="ARBA" id="ARBA00078724"/>
    </source>
</evidence>
<feature type="transmembrane region" description="Helical" evidence="16">
    <location>
        <begin position="368"/>
        <end position="392"/>
    </location>
</feature>
<evidence type="ECO:0000256" key="6">
    <source>
        <dbReference type="ARBA" id="ARBA00023136"/>
    </source>
</evidence>
<comment type="function">
    <text evidence="12">Sodium- and proton-independent thyroid hormones and aromatic acids transporter. Mediates both uptake and efflux of 3,5,3'-triiodothyronine (T3) and 3,5,3',5'-tetraiodothyronine (T4) with high affinity, suggesting a role in the homeostasis of thyroid hormone levels. Responsible for low affinity bidirectional transport of the aromatic amino acids, such as phenylalanine, tyrosine, tryptophan and L-3,4-dihydroxyphenylalanine (L-dopa). Plays an important role in homeostasis of aromatic amino acids.</text>
</comment>
<reference evidence="19" key="1">
    <citation type="submission" date="2025-08" db="UniProtKB">
        <authorList>
            <consortium name="RefSeq"/>
        </authorList>
    </citation>
    <scope>IDENTIFICATION</scope>
</reference>
<dbReference type="GO" id="GO:0015192">
    <property type="term" value="F:L-phenylalanine transmembrane transporter activity"/>
    <property type="evidence" value="ECO:0007669"/>
    <property type="project" value="UniProtKB-ARBA"/>
</dbReference>
<dbReference type="Proteomes" id="UP000515152">
    <property type="component" value="Chromosome 15"/>
</dbReference>
<evidence type="ECO:0000313" key="18">
    <source>
        <dbReference type="Proteomes" id="UP000515152"/>
    </source>
</evidence>
<feature type="transmembrane region" description="Helical" evidence="16">
    <location>
        <begin position="343"/>
        <end position="362"/>
    </location>
</feature>
<feature type="transmembrane region" description="Helical" evidence="16">
    <location>
        <begin position="66"/>
        <end position="93"/>
    </location>
</feature>
<dbReference type="FunFam" id="1.20.1250.20:FF:001016">
    <property type="entry name" value="Solute carrier family 16 member 2"/>
    <property type="match status" value="1"/>
</dbReference>
<dbReference type="KEGG" id="char:105894845"/>
<dbReference type="GO" id="GO:0016323">
    <property type="term" value="C:basolateral plasma membrane"/>
    <property type="evidence" value="ECO:0007669"/>
    <property type="project" value="UniProtKB-SubCell"/>
</dbReference>
<dbReference type="InterPro" id="IPR011701">
    <property type="entry name" value="MFS"/>
</dbReference>
<feature type="transmembrane region" description="Helical" evidence="16">
    <location>
        <begin position="196"/>
        <end position="218"/>
    </location>
</feature>
<dbReference type="Gene3D" id="1.20.1250.20">
    <property type="entry name" value="MFS general substrate transporter like domains"/>
    <property type="match status" value="2"/>
</dbReference>
<dbReference type="PANTHER" id="PTHR11360">
    <property type="entry name" value="MONOCARBOXYLATE TRANSPORTER"/>
    <property type="match status" value="1"/>
</dbReference>
<keyword evidence="6 16" id="KW-0472">Membrane</keyword>
<evidence type="ECO:0000256" key="10">
    <source>
        <dbReference type="ARBA" id="ARBA00051690"/>
    </source>
</evidence>
<dbReference type="RefSeq" id="XP_031437056.1">
    <property type="nucleotide sequence ID" value="XM_031581196.2"/>
</dbReference>
<feature type="region of interest" description="Disordered" evidence="15">
    <location>
        <begin position="478"/>
        <end position="498"/>
    </location>
</feature>
<organism evidence="18 19">
    <name type="scientific">Clupea harengus</name>
    <name type="common">Atlantic herring</name>
    <dbReference type="NCBI Taxonomy" id="7950"/>
    <lineage>
        <taxon>Eukaryota</taxon>
        <taxon>Metazoa</taxon>
        <taxon>Chordata</taxon>
        <taxon>Craniata</taxon>
        <taxon>Vertebrata</taxon>
        <taxon>Euteleostomi</taxon>
        <taxon>Actinopterygii</taxon>
        <taxon>Neopterygii</taxon>
        <taxon>Teleostei</taxon>
        <taxon>Clupei</taxon>
        <taxon>Clupeiformes</taxon>
        <taxon>Clupeoidei</taxon>
        <taxon>Clupeidae</taxon>
        <taxon>Clupea</taxon>
    </lineage>
</organism>
<dbReference type="GO" id="GO:0005302">
    <property type="term" value="F:L-tyrosine transmembrane transporter activity"/>
    <property type="evidence" value="ECO:0007669"/>
    <property type="project" value="UniProtKB-ARBA"/>
</dbReference>
<dbReference type="SUPFAM" id="SSF103473">
    <property type="entry name" value="MFS general substrate transporter"/>
    <property type="match status" value="1"/>
</dbReference>
<dbReference type="AlphaFoldDB" id="A0A6P8GI50"/>
<feature type="region of interest" description="Disordered" evidence="15">
    <location>
        <begin position="1"/>
        <end position="24"/>
    </location>
</feature>
<dbReference type="Pfam" id="PF07690">
    <property type="entry name" value="MFS_1"/>
    <property type="match status" value="1"/>
</dbReference>
<keyword evidence="18" id="KW-1185">Reference proteome</keyword>
<evidence type="ECO:0000256" key="5">
    <source>
        <dbReference type="ARBA" id="ARBA00022989"/>
    </source>
</evidence>
<keyword evidence="4 16" id="KW-0812">Transmembrane</keyword>
<feature type="transmembrane region" description="Helical" evidence="16">
    <location>
        <begin position="113"/>
        <end position="133"/>
    </location>
</feature>
<comment type="catalytic activity">
    <reaction evidence="8">
        <text>3,3',5-triiodo-L-thyronine(out) = 3,3',5-triiodo-L-thyronine(in)</text>
        <dbReference type="Rhea" id="RHEA:71811"/>
        <dbReference type="ChEBI" id="CHEBI:533015"/>
    </reaction>
    <physiologicalReaction direction="left-to-right" evidence="8">
        <dbReference type="Rhea" id="RHEA:71812"/>
    </physiologicalReaction>
    <physiologicalReaction direction="right-to-left" evidence="8">
        <dbReference type="Rhea" id="RHEA:71813"/>
    </physiologicalReaction>
</comment>
<comment type="catalytic activity">
    <reaction evidence="7">
        <text>L-tryptophan(in) = L-tryptophan(out)</text>
        <dbReference type="Rhea" id="RHEA:70947"/>
        <dbReference type="ChEBI" id="CHEBI:57912"/>
    </reaction>
    <physiologicalReaction direction="left-to-right" evidence="7">
        <dbReference type="Rhea" id="RHEA:70948"/>
    </physiologicalReaction>
    <physiologicalReaction direction="right-to-left" evidence="7">
        <dbReference type="Rhea" id="RHEA:70949"/>
    </physiologicalReaction>
</comment>
<comment type="similarity">
    <text evidence="2">Belongs to the major facilitator superfamily. Monocarboxylate porter (TC 2.A.1.13) family.</text>
</comment>
<dbReference type="PANTHER" id="PTHR11360:SF119">
    <property type="entry name" value="MONOCARBOXYLATE TRANSPORTER 10"/>
    <property type="match status" value="1"/>
</dbReference>
<evidence type="ECO:0000256" key="1">
    <source>
        <dbReference type="ARBA" id="ARBA00004554"/>
    </source>
</evidence>
<dbReference type="PROSITE" id="PS50850">
    <property type="entry name" value="MFS"/>
    <property type="match status" value="1"/>
</dbReference>
<dbReference type="InterPro" id="IPR020846">
    <property type="entry name" value="MFS_dom"/>
</dbReference>
<evidence type="ECO:0000256" key="8">
    <source>
        <dbReference type="ARBA" id="ARBA00050480"/>
    </source>
</evidence>
<dbReference type="GO" id="GO:0015196">
    <property type="term" value="F:L-tryptophan transmembrane transporter activity"/>
    <property type="evidence" value="ECO:0007669"/>
    <property type="project" value="UniProtKB-ARBA"/>
</dbReference>
<dbReference type="InterPro" id="IPR050327">
    <property type="entry name" value="Proton-linked_MCT"/>
</dbReference>
<evidence type="ECO:0000256" key="15">
    <source>
        <dbReference type="SAM" id="MobiDB-lite"/>
    </source>
</evidence>
<gene>
    <name evidence="19" type="primary">slc16a10</name>
</gene>
<feature type="transmembrane region" description="Helical" evidence="16">
    <location>
        <begin position="140"/>
        <end position="160"/>
    </location>
</feature>
<evidence type="ECO:0000256" key="13">
    <source>
        <dbReference type="ARBA" id="ARBA00073865"/>
    </source>
</evidence>
<feature type="domain" description="Major facilitator superfamily (MFS) profile" evidence="17">
    <location>
        <begin position="269"/>
        <end position="498"/>
    </location>
</feature>
<evidence type="ECO:0000256" key="3">
    <source>
        <dbReference type="ARBA" id="ARBA00022475"/>
    </source>
</evidence>
<evidence type="ECO:0000256" key="12">
    <source>
        <dbReference type="ARBA" id="ARBA00058829"/>
    </source>
</evidence>
<evidence type="ECO:0000256" key="11">
    <source>
        <dbReference type="ARBA" id="ARBA00052346"/>
    </source>
</evidence>
<feature type="transmembrane region" description="Helical" evidence="16">
    <location>
        <begin position="434"/>
        <end position="456"/>
    </location>
</feature>
<evidence type="ECO:0000256" key="4">
    <source>
        <dbReference type="ARBA" id="ARBA00022692"/>
    </source>
</evidence>
<accession>A0A6P8GI50</accession>
<feature type="transmembrane region" description="Helical" evidence="16">
    <location>
        <begin position="230"/>
        <end position="248"/>
    </location>
</feature>
<dbReference type="OrthoDB" id="6499973at2759"/>
<evidence type="ECO:0000259" key="17">
    <source>
        <dbReference type="PROSITE" id="PS50850"/>
    </source>
</evidence>
<feature type="transmembrane region" description="Helical" evidence="16">
    <location>
        <begin position="166"/>
        <end position="189"/>
    </location>
</feature>
<name>A0A6P8GI50_CLUHA</name>
<protein>
    <recommendedName>
        <fullName evidence="13">Monocarboxylate transporter 10</fullName>
    </recommendedName>
    <alternativeName>
        <fullName evidence="14">Solute carrier family 16 member 10</fullName>
    </alternativeName>
</protein>
<evidence type="ECO:0000256" key="2">
    <source>
        <dbReference type="ARBA" id="ARBA00006727"/>
    </source>
</evidence>
<dbReference type="CTD" id="117247"/>
<evidence type="ECO:0000256" key="16">
    <source>
        <dbReference type="SAM" id="Phobius"/>
    </source>
</evidence>
<feature type="transmembrane region" description="Helical" evidence="16">
    <location>
        <begin position="275"/>
        <end position="294"/>
    </location>
</feature>
<keyword evidence="3" id="KW-1003">Cell membrane</keyword>
<dbReference type="GeneID" id="105894845"/>
<proteinExistence type="inferred from homology"/>
<comment type="subcellular location">
    <subcellularLocation>
        <location evidence="1">Basolateral cell membrane</location>
        <topology evidence="1">Multi-pass membrane protein</topology>
    </subcellularLocation>
</comment>
<dbReference type="InterPro" id="IPR036259">
    <property type="entry name" value="MFS_trans_sf"/>
</dbReference>
<keyword evidence="5 16" id="KW-1133">Transmembrane helix</keyword>
<evidence type="ECO:0000256" key="7">
    <source>
        <dbReference type="ARBA" id="ARBA00050278"/>
    </source>
</evidence>
<comment type="catalytic activity">
    <reaction evidence="11">
        <text>L-phenylalanine(in) = L-phenylalanine(out)</text>
        <dbReference type="Rhea" id="RHEA:27950"/>
        <dbReference type="ChEBI" id="CHEBI:58095"/>
    </reaction>
    <physiologicalReaction direction="left-to-right" evidence="11">
        <dbReference type="Rhea" id="RHEA:27951"/>
    </physiologicalReaction>
    <physiologicalReaction direction="right-to-left" evidence="11">
        <dbReference type="Rhea" id="RHEA:27952"/>
    </physiologicalReaction>
</comment>
<comment type="catalytic activity">
    <reaction evidence="10">
        <text>L-thyroxine(out) = L-thyroxine(in)</text>
        <dbReference type="Rhea" id="RHEA:71819"/>
        <dbReference type="ChEBI" id="CHEBI:58448"/>
    </reaction>
    <physiologicalReaction direction="left-to-right" evidence="10">
        <dbReference type="Rhea" id="RHEA:71820"/>
    </physiologicalReaction>
    <physiologicalReaction direction="right-to-left" evidence="10">
        <dbReference type="Rhea" id="RHEA:71821"/>
    </physiologicalReaction>
</comment>